<keyword evidence="1" id="KW-0472">Membrane</keyword>
<organism evidence="2 3">
    <name type="scientific">Dioszegia hungarica</name>
    <dbReference type="NCBI Taxonomy" id="4972"/>
    <lineage>
        <taxon>Eukaryota</taxon>
        <taxon>Fungi</taxon>
        <taxon>Dikarya</taxon>
        <taxon>Basidiomycota</taxon>
        <taxon>Agaricomycotina</taxon>
        <taxon>Tremellomycetes</taxon>
        <taxon>Tremellales</taxon>
        <taxon>Bulleribasidiaceae</taxon>
        <taxon>Dioszegia</taxon>
    </lineage>
</organism>
<keyword evidence="3" id="KW-1185">Reference proteome</keyword>
<name>A0AA38H360_9TREE</name>
<feature type="transmembrane region" description="Helical" evidence="1">
    <location>
        <begin position="310"/>
        <end position="331"/>
    </location>
</feature>
<keyword evidence="1" id="KW-0812">Transmembrane</keyword>
<feature type="transmembrane region" description="Helical" evidence="1">
    <location>
        <begin position="171"/>
        <end position="193"/>
    </location>
</feature>
<dbReference type="AlphaFoldDB" id="A0AA38H360"/>
<accession>A0AA38H360</accession>
<evidence type="ECO:0000256" key="1">
    <source>
        <dbReference type="SAM" id="Phobius"/>
    </source>
</evidence>
<sequence length="377" mass="41417">MSGKDGPPATFTPSRNSKFIHERMMTTGQPPEGMRQRLDPQHGSLTTIGTAQLSSAQLSMIDFHKNPTWISFEDSNLNYGDGFAPYIRENPIATEGVESREFKVKLDFRDSIGKTPISSDHVLVQITGVTGHKPLPPDMTPRAEVITTFSDIRGDHSDFDENPKRTFDMGFASSIVLGSSAFVLGMIFVAQAVDIPLLYQPVTDQAIENAYTFYGIWWEAPGAIKALFHVALILPLVVLLGKLHRWSESAMFFDGSAIFLQSAIIILYLSIHVQSLRTFLPDSHTTTSFSILPTPPPRLTPATESEKVEAVRVLAAGNALVALLVLGVMGMQVGQEYARRLEEREQGEIDRRFAAQVQVAAGAGAEGKEKVESKKTK</sequence>
<proteinExistence type="predicted"/>
<dbReference type="PANTHER" id="PTHR28228">
    <property type="entry name" value="SECRETORY COMPONENT PROTEIN SHR3"/>
    <property type="match status" value="1"/>
</dbReference>
<dbReference type="SMART" id="SM00786">
    <property type="entry name" value="SHR3_chaperone"/>
    <property type="match status" value="1"/>
</dbReference>
<reference evidence="2" key="1">
    <citation type="journal article" date="2022" name="G3 (Bethesda)">
        <title>High quality genome of the basidiomycete yeast Dioszegia hungarica PDD-24b-2 isolated from cloud water.</title>
        <authorList>
            <person name="Jarrige D."/>
            <person name="Haridas S."/>
            <person name="Bleykasten-Grosshans C."/>
            <person name="Joly M."/>
            <person name="Nadalig T."/>
            <person name="Sancelme M."/>
            <person name="Vuilleumier S."/>
            <person name="Grigoriev I.V."/>
            <person name="Amato P."/>
            <person name="Bringel F."/>
        </authorList>
    </citation>
    <scope>NUCLEOTIDE SEQUENCE</scope>
    <source>
        <strain evidence="2">PDD-24b-2</strain>
    </source>
</reference>
<dbReference type="Pfam" id="PF08229">
    <property type="entry name" value="SHR3_chaperone"/>
    <property type="match status" value="1"/>
</dbReference>
<feature type="transmembrane region" description="Helical" evidence="1">
    <location>
        <begin position="252"/>
        <end position="271"/>
    </location>
</feature>
<dbReference type="Proteomes" id="UP001164286">
    <property type="component" value="Unassembled WGS sequence"/>
</dbReference>
<protein>
    <submittedName>
        <fullName evidence="2">ER membrane protein SH3-domain-containing protein</fullName>
    </submittedName>
</protein>
<evidence type="ECO:0000313" key="2">
    <source>
        <dbReference type="EMBL" id="KAI9633235.1"/>
    </source>
</evidence>
<dbReference type="EMBL" id="JAKWFO010000011">
    <property type="protein sequence ID" value="KAI9633235.1"/>
    <property type="molecule type" value="Genomic_DNA"/>
</dbReference>
<gene>
    <name evidence="2" type="ORF">MKK02DRAFT_39214</name>
</gene>
<evidence type="ECO:0000313" key="3">
    <source>
        <dbReference type="Proteomes" id="UP001164286"/>
    </source>
</evidence>
<dbReference type="PANTHER" id="PTHR28228:SF1">
    <property type="entry name" value="SECRETORY COMPONENT PROTEIN SHR3"/>
    <property type="match status" value="1"/>
</dbReference>
<dbReference type="GeneID" id="77729694"/>
<keyword evidence="1" id="KW-1133">Transmembrane helix</keyword>
<dbReference type="GO" id="GO:0005789">
    <property type="term" value="C:endoplasmic reticulum membrane"/>
    <property type="evidence" value="ECO:0007669"/>
    <property type="project" value="TreeGrafter"/>
</dbReference>
<dbReference type="RefSeq" id="XP_052943012.1">
    <property type="nucleotide sequence ID" value="XM_053090489.1"/>
</dbReference>
<feature type="transmembrane region" description="Helical" evidence="1">
    <location>
        <begin position="222"/>
        <end position="240"/>
    </location>
</feature>
<dbReference type="InterPro" id="IPR013248">
    <property type="entry name" value="Psh3/Shr3"/>
</dbReference>
<comment type="caution">
    <text evidence="2">The sequence shown here is derived from an EMBL/GenBank/DDBJ whole genome shotgun (WGS) entry which is preliminary data.</text>
</comment>
<dbReference type="GO" id="GO:0051082">
    <property type="term" value="F:unfolded protein binding"/>
    <property type="evidence" value="ECO:0007669"/>
    <property type="project" value="TreeGrafter"/>
</dbReference>
<dbReference type="GO" id="GO:0006888">
    <property type="term" value="P:endoplasmic reticulum to Golgi vesicle-mediated transport"/>
    <property type="evidence" value="ECO:0007669"/>
    <property type="project" value="TreeGrafter"/>
</dbReference>